<dbReference type="EC" id="2.1.1.37" evidence="1"/>
<dbReference type="PROSITE" id="PS00095">
    <property type="entry name" value="C5_MTASE_2"/>
    <property type="match status" value="1"/>
</dbReference>
<dbReference type="AlphaFoldDB" id="A0A1M7T1Q7"/>
<accession>A0A1M7T1Q7</accession>
<dbReference type="InterPro" id="IPR031303">
    <property type="entry name" value="C5_meth_CS"/>
</dbReference>
<dbReference type="RefSeq" id="WP_072705397.1">
    <property type="nucleotide sequence ID" value="NZ_FRDH01000014.1"/>
</dbReference>
<gene>
    <name evidence="8" type="ORF">SAMN02745247_02824</name>
</gene>
<sequence length="433" mass="50258">MFRVIETFSGIGAQAKALERLGIKYEIVNTCDWDINAIIAYCRIHKGVIDVSACKEKTDEEIETFLRNTTLSLDGKKPISEYAFNRLTPEFRRLLYAAIKQTRNFVSITDVHGSDIYEGADLLTYSFPCQDLSLCGCWHGNKSGIARDAHNRSGMLWEVERILKEMHSANRQLPKFLVMENVTNILSTTHKRDFDDWKDTLVSMGYVNHIYRLNAKNFGVPQKRERAYMISVLCGGDSAKEALIDKYFSENNLEEDLIARRYRSRKFYLRDVLKLDYRKKCYREEANASQPNDTPSRVKIYQENDMLYDGRKINEIYVNTVTTKQDRNPNSGLITYDSGREGKSKWRYLTPRECFMLMGFDEYDYDAVISDNPEFKKNTRLLTNEKLIKMAGNSICVDVLEAIFKQLVEMNRLVSSDLNAYEFNGSEFHRDHA</sequence>
<keyword evidence="4 6" id="KW-0949">S-adenosyl-L-methionine</keyword>
<keyword evidence="2 6" id="KW-0489">Methyltransferase</keyword>
<dbReference type="PROSITE" id="PS51679">
    <property type="entry name" value="SAM_MT_C5"/>
    <property type="match status" value="1"/>
</dbReference>
<evidence type="ECO:0000256" key="2">
    <source>
        <dbReference type="ARBA" id="ARBA00022603"/>
    </source>
</evidence>
<keyword evidence="3 6" id="KW-0808">Transferase</keyword>
<dbReference type="NCBIfam" id="TIGR00675">
    <property type="entry name" value="dcm"/>
    <property type="match status" value="1"/>
</dbReference>
<dbReference type="Gene3D" id="3.90.120.10">
    <property type="entry name" value="DNA Methylase, subunit A, domain 2"/>
    <property type="match status" value="1"/>
</dbReference>
<evidence type="ECO:0000256" key="5">
    <source>
        <dbReference type="ARBA" id="ARBA00022747"/>
    </source>
</evidence>
<dbReference type="GO" id="GO:0032259">
    <property type="term" value="P:methylation"/>
    <property type="evidence" value="ECO:0007669"/>
    <property type="project" value="UniProtKB-KW"/>
</dbReference>
<name>A0A1M7T1Q7_9FIRM</name>
<feature type="active site" evidence="6">
    <location>
        <position position="129"/>
    </location>
</feature>
<protein>
    <recommendedName>
        <fullName evidence="1">DNA (cytosine-5-)-methyltransferase</fullName>
        <ecNumber evidence="1">2.1.1.37</ecNumber>
    </recommendedName>
</protein>
<dbReference type="InterPro" id="IPR050750">
    <property type="entry name" value="C5-MTase"/>
</dbReference>
<reference evidence="8" key="1">
    <citation type="submission" date="2016-12" db="EMBL/GenBank/DDBJ databases">
        <authorList>
            <person name="Song W.-J."/>
            <person name="Kurnit D.M."/>
        </authorList>
    </citation>
    <scope>NUCLEOTIDE SEQUENCE [LARGE SCALE GENOMIC DNA]</scope>
    <source>
        <strain evidence="8">DSM 14810</strain>
    </source>
</reference>
<evidence type="ECO:0000256" key="4">
    <source>
        <dbReference type="ARBA" id="ARBA00022691"/>
    </source>
</evidence>
<dbReference type="EMBL" id="FRDH01000014">
    <property type="protein sequence ID" value="SHN64604.1"/>
    <property type="molecule type" value="Genomic_DNA"/>
</dbReference>
<evidence type="ECO:0000313" key="8">
    <source>
        <dbReference type="EMBL" id="SHN64604.1"/>
    </source>
</evidence>
<evidence type="ECO:0000256" key="1">
    <source>
        <dbReference type="ARBA" id="ARBA00011975"/>
    </source>
</evidence>
<dbReference type="PANTHER" id="PTHR46098:SF1">
    <property type="entry name" value="TRNA (CYTOSINE(38)-C(5))-METHYLTRANSFERASE"/>
    <property type="match status" value="1"/>
</dbReference>
<dbReference type="Gene3D" id="3.40.50.150">
    <property type="entry name" value="Vaccinia Virus protein VP39"/>
    <property type="match status" value="1"/>
</dbReference>
<dbReference type="Proteomes" id="UP000184097">
    <property type="component" value="Unassembled WGS sequence"/>
</dbReference>
<dbReference type="GO" id="GO:0003886">
    <property type="term" value="F:DNA (cytosine-5-)-methyltransferase activity"/>
    <property type="evidence" value="ECO:0007669"/>
    <property type="project" value="UniProtKB-EC"/>
</dbReference>
<organism evidence="8">
    <name type="scientific">Butyrivibrio hungatei DSM 14810</name>
    <dbReference type="NCBI Taxonomy" id="1121132"/>
    <lineage>
        <taxon>Bacteria</taxon>
        <taxon>Bacillati</taxon>
        <taxon>Bacillota</taxon>
        <taxon>Clostridia</taxon>
        <taxon>Lachnospirales</taxon>
        <taxon>Lachnospiraceae</taxon>
        <taxon>Butyrivibrio</taxon>
    </lineage>
</organism>
<dbReference type="Pfam" id="PF00145">
    <property type="entry name" value="DNA_methylase"/>
    <property type="match status" value="1"/>
</dbReference>
<dbReference type="GO" id="GO:0009307">
    <property type="term" value="P:DNA restriction-modification system"/>
    <property type="evidence" value="ECO:0007669"/>
    <property type="project" value="UniProtKB-KW"/>
</dbReference>
<comment type="similarity">
    <text evidence="6 7">Belongs to the class I-like SAM-binding methyltransferase superfamily. C5-methyltransferase family.</text>
</comment>
<proteinExistence type="inferred from homology"/>
<dbReference type="SUPFAM" id="SSF53335">
    <property type="entry name" value="S-adenosyl-L-methionine-dependent methyltransferases"/>
    <property type="match status" value="1"/>
</dbReference>
<keyword evidence="5" id="KW-0680">Restriction system</keyword>
<dbReference type="InterPro" id="IPR001525">
    <property type="entry name" value="C5_MeTfrase"/>
</dbReference>
<dbReference type="PANTHER" id="PTHR46098">
    <property type="entry name" value="TRNA (CYTOSINE(38)-C(5))-METHYLTRANSFERASE"/>
    <property type="match status" value="1"/>
</dbReference>
<evidence type="ECO:0000256" key="7">
    <source>
        <dbReference type="RuleBase" id="RU000416"/>
    </source>
</evidence>
<evidence type="ECO:0000256" key="6">
    <source>
        <dbReference type="PROSITE-ProRule" id="PRU01016"/>
    </source>
</evidence>
<evidence type="ECO:0000256" key="3">
    <source>
        <dbReference type="ARBA" id="ARBA00022679"/>
    </source>
</evidence>
<dbReference type="PRINTS" id="PR00105">
    <property type="entry name" value="C5METTRFRASE"/>
</dbReference>
<dbReference type="InterPro" id="IPR029063">
    <property type="entry name" value="SAM-dependent_MTases_sf"/>
</dbReference>